<comment type="caution">
    <text evidence="2">The sequence shown here is derived from an EMBL/GenBank/DDBJ whole genome shotgun (WGS) entry which is preliminary data.</text>
</comment>
<protein>
    <submittedName>
        <fullName evidence="2">Integrase/recombinase</fullName>
    </submittedName>
</protein>
<dbReference type="AlphaFoldDB" id="T0ZGK0"/>
<organism evidence="2">
    <name type="scientific">mine drainage metagenome</name>
    <dbReference type="NCBI Taxonomy" id="410659"/>
    <lineage>
        <taxon>unclassified sequences</taxon>
        <taxon>metagenomes</taxon>
        <taxon>ecological metagenomes</taxon>
    </lineage>
</organism>
<dbReference type="EMBL" id="AUZZ01007142">
    <property type="protein sequence ID" value="EQD43452.1"/>
    <property type="molecule type" value="Genomic_DNA"/>
</dbReference>
<feature type="non-terminal residue" evidence="2">
    <location>
        <position position="1"/>
    </location>
</feature>
<reference evidence="2" key="1">
    <citation type="submission" date="2013-08" db="EMBL/GenBank/DDBJ databases">
        <authorList>
            <person name="Mendez C."/>
            <person name="Richter M."/>
            <person name="Ferrer M."/>
            <person name="Sanchez J."/>
        </authorList>
    </citation>
    <scope>NUCLEOTIDE SEQUENCE</scope>
</reference>
<reference evidence="2" key="2">
    <citation type="journal article" date="2014" name="ISME J.">
        <title>Microbial stratification in low pH oxic and suboxic macroscopic growths along an acid mine drainage.</title>
        <authorList>
            <person name="Mendez-Garcia C."/>
            <person name="Mesa V."/>
            <person name="Sprenger R.R."/>
            <person name="Richter M."/>
            <person name="Diez M.S."/>
            <person name="Solano J."/>
            <person name="Bargiela R."/>
            <person name="Golyshina O.V."/>
            <person name="Manteca A."/>
            <person name="Ramos J.L."/>
            <person name="Gallego J.R."/>
            <person name="Llorente I."/>
            <person name="Martins Dos Santos V.A."/>
            <person name="Jensen O.N."/>
            <person name="Pelaez A.I."/>
            <person name="Sanchez J."/>
            <person name="Ferrer M."/>
        </authorList>
    </citation>
    <scope>NUCLEOTIDE SEQUENCE</scope>
</reference>
<accession>T0ZGK0</accession>
<gene>
    <name evidence="2" type="ORF">B2A_09892</name>
</gene>
<proteinExistence type="predicted"/>
<evidence type="ECO:0000256" key="1">
    <source>
        <dbReference type="SAM" id="MobiDB-lite"/>
    </source>
</evidence>
<name>T0ZGK0_9ZZZZ</name>
<feature type="region of interest" description="Disordered" evidence="1">
    <location>
        <begin position="150"/>
        <end position="174"/>
    </location>
</feature>
<sequence>RVFFETRLGVAEGQGKVVHRFVVHWGGHTGDITARYSLNKNRLPSDLVEEMREAYRRCEPILTGDAPSEGDVRREVARVLLGSLGYTEKELEGVDLTDVEQVRTLTQRRVTPTPKKQTLVSVEELPRYLDEGWTFVGNVGYDRVLLNPPEGGAEPMSRPSLPILTAEGSPALPR</sequence>
<evidence type="ECO:0000313" key="2">
    <source>
        <dbReference type="EMBL" id="EQD43452.1"/>
    </source>
</evidence>